<dbReference type="Proteomes" id="UP000682733">
    <property type="component" value="Unassembled WGS sequence"/>
</dbReference>
<protein>
    <submittedName>
        <fullName evidence="1">Uncharacterized protein</fullName>
    </submittedName>
</protein>
<evidence type="ECO:0000313" key="5">
    <source>
        <dbReference type="Proteomes" id="UP000663829"/>
    </source>
</evidence>
<reference evidence="1" key="1">
    <citation type="submission" date="2021-02" db="EMBL/GenBank/DDBJ databases">
        <authorList>
            <person name="Nowell W R."/>
        </authorList>
    </citation>
    <scope>NUCLEOTIDE SEQUENCE</scope>
</reference>
<gene>
    <name evidence="1" type="ORF">GPM918_LOCUS22790</name>
    <name evidence="2" type="ORF">OVA965_LOCUS32064</name>
    <name evidence="3" type="ORF">SRO942_LOCUS22785</name>
    <name evidence="4" type="ORF">TMI583_LOCUS32912</name>
</gene>
<name>A0A814V390_9BILA</name>
<sequence length="161" mass="18515">MKWSLGVLIDKRSKVPLNHFANLASVKMRLPCTDFYPTDAKRVLVTLINSAKGKDLLLAYYISQDTNHQTENIMHNVFALKFGTIIKTSALNTIDFPDFHFPINRYPKHMALFELDRRSAFAQQAKAIIDDGWNKLAKVRHQKKNMLENVLILTANDNELE</sequence>
<comment type="caution">
    <text evidence="1">The sequence shown here is derived from an EMBL/GenBank/DDBJ whole genome shotgun (WGS) entry which is preliminary data.</text>
</comment>
<dbReference type="Proteomes" id="UP000681722">
    <property type="component" value="Unassembled WGS sequence"/>
</dbReference>
<accession>A0A814V390</accession>
<keyword evidence="5" id="KW-1185">Reference proteome</keyword>
<dbReference type="AlphaFoldDB" id="A0A814V390"/>
<dbReference type="Proteomes" id="UP000677228">
    <property type="component" value="Unassembled WGS sequence"/>
</dbReference>
<proteinExistence type="predicted"/>
<organism evidence="1 5">
    <name type="scientific">Didymodactylos carnosus</name>
    <dbReference type="NCBI Taxonomy" id="1234261"/>
    <lineage>
        <taxon>Eukaryota</taxon>
        <taxon>Metazoa</taxon>
        <taxon>Spiralia</taxon>
        <taxon>Gnathifera</taxon>
        <taxon>Rotifera</taxon>
        <taxon>Eurotatoria</taxon>
        <taxon>Bdelloidea</taxon>
        <taxon>Philodinida</taxon>
        <taxon>Philodinidae</taxon>
        <taxon>Didymodactylos</taxon>
    </lineage>
</organism>
<dbReference type="EMBL" id="CAJNOQ010007912">
    <property type="protein sequence ID" value="CAF1182748.1"/>
    <property type="molecule type" value="Genomic_DNA"/>
</dbReference>
<evidence type="ECO:0000313" key="3">
    <source>
        <dbReference type="EMBL" id="CAF3947053.1"/>
    </source>
</evidence>
<dbReference type="EMBL" id="CAJOBA010046362">
    <property type="protein sequence ID" value="CAF4188424.1"/>
    <property type="molecule type" value="Genomic_DNA"/>
</dbReference>
<evidence type="ECO:0000313" key="4">
    <source>
        <dbReference type="EMBL" id="CAF4188424.1"/>
    </source>
</evidence>
<evidence type="ECO:0000313" key="2">
    <source>
        <dbReference type="EMBL" id="CAF1380045.1"/>
    </source>
</evidence>
<evidence type="ECO:0000313" key="1">
    <source>
        <dbReference type="EMBL" id="CAF1182748.1"/>
    </source>
</evidence>
<dbReference type="Proteomes" id="UP000663829">
    <property type="component" value="Unassembled WGS sequence"/>
</dbReference>
<dbReference type="EMBL" id="CAJNOK010024678">
    <property type="protein sequence ID" value="CAF1380045.1"/>
    <property type="molecule type" value="Genomic_DNA"/>
</dbReference>
<dbReference type="EMBL" id="CAJOBC010007911">
    <property type="protein sequence ID" value="CAF3947053.1"/>
    <property type="molecule type" value="Genomic_DNA"/>
</dbReference>